<comment type="caution">
    <text evidence="1">The sequence shown here is derived from an EMBL/GenBank/DDBJ whole genome shotgun (WGS) entry which is preliminary data.</text>
</comment>
<evidence type="ECO:0000313" key="1">
    <source>
        <dbReference type="EMBL" id="MPM58821.1"/>
    </source>
</evidence>
<name>A0A645B2N3_9ZZZZ</name>
<gene>
    <name evidence="1" type="ORF">SDC9_105654</name>
</gene>
<proteinExistence type="predicted"/>
<organism evidence="1">
    <name type="scientific">bioreactor metagenome</name>
    <dbReference type="NCBI Taxonomy" id="1076179"/>
    <lineage>
        <taxon>unclassified sequences</taxon>
        <taxon>metagenomes</taxon>
        <taxon>ecological metagenomes</taxon>
    </lineage>
</organism>
<evidence type="ECO:0008006" key="2">
    <source>
        <dbReference type="Google" id="ProtNLM"/>
    </source>
</evidence>
<dbReference type="EMBL" id="VSSQ01016970">
    <property type="protein sequence ID" value="MPM58821.1"/>
    <property type="molecule type" value="Genomic_DNA"/>
</dbReference>
<dbReference type="AlphaFoldDB" id="A0A645B2N3"/>
<accession>A0A645B2N3</accession>
<dbReference type="Gene3D" id="3.40.50.2000">
    <property type="entry name" value="Glycogen Phosphorylase B"/>
    <property type="match status" value="1"/>
</dbReference>
<reference evidence="1" key="1">
    <citation type="submission" date="2019-08" db="EMBL/GenBank/DDBJ databases">
        <authorList>
            <person name="Kucharzyk K."/>
            <person name="Murdoch R.W."/>
            <person name="Higgins S."/>
            <person name="Loffler F."/>
        </authorList>
    </citation>
    <scope>NUCLEOTIDE SEQUENCE</scope>
</reference>
<protein>
    <recommendedName>
        <fullName evidence="2">Glycosyl transferase family 1 domain-containing protein</fullName>
    </recommendedName>
</protein>
<sequence>MDGETIYLTSTIKRKEFSFINSNNPIITYFGNIRMGRNSSLNDIGYALGRINSKYVLEVYSTEDNPSVYGIFDKNPNVKYGGKIPYEQVQKKMAISDITVIVEGFLPADINWSRYSLSTKAADALASGATILTYGSKECGIIEYMQSTNASFVCTEKNELESVIREMLTNTKKQKKFYDQQIVLTLEHHNLNRSCEIFESVVSRALKK</sequence>